<keyword evidence="1" id="KW-0723">Serine/threonine-protein kinase</keyword>
<keyword evidence="1" id="KW-0418">Kinase</keyword>
<keyword evidence="4" id="KW-1185">Reference proteome</keyword>
<reference evidence="3 4" key="1">
    <citation type="journal article" date="2023" name="Int. J. Syst. Evol. Microbiol.">
        <title>Arthrobacter mangrovi sp. nov., an actinobacterium isolated from the rhizosphere of a mangrove.</title>
        <authorList>
            <person name="Hamada M."/>
            <person name="Saitou S."/>
            <person name="Enomoto N."/>
            <person name="Nanri K."/>
            <person name="Hidaka K."/>
            <person name="Miura T."/>
            <person name="Tamura T."/>
        </authorList>
    </citation>
    <scope>NUCLEOTIDE SEQUENCE [LARGE SCALE GENOMIC DNA]</scope>
    <source>
        <strain evidence="3 4">NBRC 112813</strain>
    </source>
</reference>
<dbReference type="EMBL" id="BRVS01000013">
    <property type="protein sequence ID" value="GLB68174.1"/>
    <property type="molecule type" value="Genomic_DNA"/>
</dbReference>
<dbReference type="InterPro" id="IPR050267">
    <property type="entry name" value="Anti-sigma-factor_SerPK"/>
</dbReference>
<dbReference type="CDD" id="cd16936">
    <property type="entry name" value="HATPase_RsbW-like"/>
    <property type="match status" value="1"/>
</dbReference>
<dbReference type="Proteomes" id="UP001209654">
    <property type="component" value="Unassembled WGS sequence"/>
</dbReference>
<dbReference type="Gene3D" id="3.30.565.10">
    <property type="entry name" value="Histidine kinase-like ATPase, C-terminal domain"/>
    <property type="match status" value="1"/>
</dbReference>
<protein>
    <recommendedName>
        <fullName evidence="2">Histidine kinase/HSP90-like ATPase domain-containing protein</fullName>
    </recommendedName>
</protein>
<feature type="domain" description="Histidine kinase/HSP90-like ATPase" evidence="2">
    <location>
        <begin position="13"/>
        <end position="134"/>
    </location>
</feature>
<dbReference type="InterPro" id="IPR036890">
    <property type="entry name" value="HATPase_C_sf"/>
</dbReference>
<dbReference type="RefSeq" id="WP_264796274.1">
    <property type="nucleotide sequence ID" value="NZ_BRVS01000013.1"/>
</dbReference>
<evidence type="ECO:0000256" key="1">
    <source>
        <dbReference type="ARBA" id="ARBA00022527"/>
    </source>
</evidence>
<evidence type="ECO:0000313" key="3">
    <source>
        <dbReference type="EMBL" id="GLB68174.1"/>
    </source>
</evidence>
<sequence>MAEIVARFSRRGPASEETLEAVHAALDELWTDAEFLSDLDRMAFTTAVIEASTNVIRHAQPDDGAELQLGVDVTVSAERLEARISEIGARHSDPAAEDAAMPEAGAENESGWGLALIQALVTTVTFEREGGSNVWVLRRNASNHSG</sequence>
<dbReference type="PANTHER" id="PTHR35526">
    <property type="entry name" value="ANTI-SIGMA-F FACTOR RSBW-RELATED"/>
    <property type="match status" value="1"/>
</dbReference>
<organism evidence="3 4">
    <name type="scientific">Arthrobacter mangrovi</name>
    <dbReference type="NCBI Taxonomy" id="2966350"/>
    <lineage>
        <taxon>Bacteria</taxon>
        <taxon>Bacillati</taxon>
        <taxon>Actinomycetota</taxon>
        <taxon>Actinomycetes</taxon>
        <taxon>Micrococcales</taxon>
        <taxon>Micrococcaceae</taxon>
        <taxon>Arthrobacter</taxon>
    </lineage>
</organism>
<evidence type="ECO:0000259" key="2">
    <source>
        <dbReference type="Pfam" id="PF13581"/>
    </source>
</evidence>
<dbReference type="InterPro" id="IPR003594">
    <property type="entry name" value="HATPase_dom"/>
</dbReference>
<dbReference type="PANTHER" id="PTHR35526:SF3">
    <property type="entry name" value="ANTI-SIGMA-F FACTOR RSBW"/>
    <property type="match status" value="1"/>
</dbReference>
<accession>A0ABQ5MW51</accession>
<dbReference type="Pfam" id="PF13581">
    <property type="entry name" value="HATPase_c_2"/>
    <property type="match status" value="1"/>
</dbReference>
<comment type="caution">
    <text evidence="3">The sequence shown here is derived from an EMBL/GenBank/DDBJ whole genome shotgun (WGS) entry which is preliminary data.</text>
</comment>
<gene>
    <name evidence="3" type="ORF">AHIS1636_26160</name>
</gene>
<keyword evidence="1" id="KW-0808">Transferase</keyword>
<proteinExistence type="predicted"/>
<name>A0ABQ5MW51_9MICC</name>
<evidence type="ECO:0000313" key="4">
    <source>
        <dbReference type="Proteomes" id="UP001209654"/>
    </source>
</evidence>